<dbReference type="Pfam" id="PF00437">
    <property type="entry name" value="T2SSE"/>
    <property type="match status" value="1"/>
</dbReference>
<dbReference type="Proteomes" id="UP000177958">
    <property type="component" value="Unassembled WGS sequence"/>
</dbReference>
<dbReference type="GO" id="GO:0005886">
    <property type="term" value="C:plasma membrane"/>
    <property type="evidence" value="ECO:0007669"/>
    <property type="project" value="TreeGrafter"/>
</dbReference>
<dbReference type="GO" id="GO:0016887">
    <property type="term" value="F:ATP hydrolysis activity"/>
    <property type="evidence" value="ECO:0007669"/>
    <property type="project" value="TreeGrafter"/>
</dbReference>
<dbReference type="SUPFAM" id="SSF52540">
    <property type="entry name" value="P-loop containing nucleoside triphosphate hydrolases"/>
    <property type="match status" value="1"/>
</dbReference>
<dbReference type="AlphaFoldDB" id="A0A1F6DAC8"/>
<evidence type="ECO:0000313" key="5">
    <source>
        <dbReference type="EMBL" id="OGG57982.1"/>
    </source>
</evidence>
<protein>
    <recommendedName>
        <fullName evidence="4">Bacterial type II secretion system protein E domain-containing protein</fullName>
    </recommendedName>
</protein>
<keyword evidence="2" id="KW-0547">Nucleotide-binding</keyword>
<dbReference type="InterPro" id="IPR001482">
    <property type="entry name" value="T2SS/T4SS_dom"/>
</dbReference>
<dbReference type="InterPro" id="IPR027417">
    <property type="entry name" value="P-loop_NTPase"/>
</dbReference>
<feature type="domain" description="Bacterial type II secretion system protein E" evidence="4">
    <location>
        <begin position="246"/>
        <end position="260"/>
    </location>
</feature>
<dbReference type="PROSITE" id="PS00662">
    <property type="entry name" value="T2SP_E"/>
    <property type="match status" value="1"/>
</dbReference>
<keyword evidence="3" id="KW-0067">ATP-binding</keyword>
<evidence type="ECO:0000256" key="3">
    <source>
        <dbReference type="ARBA" id="ARBA00022840"/>
    </source>
</evidence>
<evidence type="ECO:0000256" key="1">
    <source>
        <dbReference type="ARBA" id="ARBA00006611"/>
    </source>
</evidence>
<dbReference type="CDD" id="cd01129">
    <property type="entry name" value="PulE-GspE-like"/>
    <property type="match status" value="1"/>
</dbReference>
<evidence type="ECO:0000313" key="6">
    <source>
        <dbReference type="Proteomes" id="UP000177958"/>
    </source>
</evidence>
<sequence>MSYATETEAGILTLSSETIQQMLEKLKTLDDVRVEIASHAGSKDTHRISRILEIIMSGALSLGASDVHLEPEDTGVRMRYRLDGVLTEVVIFDAPTYALVSSRVKLLSGLKLNIKNAAQDGRFSIQVNEKEIEIRTSVLPGAYAETIVMRILDPSTIALPMEELGFDKYLMEIFDREIAKPNGMILNTGPTGSGKTTTLYAFLRKVHNPGIKIVTIEDPIEYHLPGIVQTQVSKDYTFAEGLRSTLRQDPDVIMVGEIRDAEVASTAVNASLTGHLVFSTLHTNDAAGTFPRLIDMDVNADILGAAVTTAMAQRLVRRLCPHCREAKHIEGEDKKMLEPLLKSIPHADELPANRDTMWIAKGCDKCRGLGYKGRIAVVEVILMDKEIEECVRHSSSERDIWKAAKHQQIRRMAQDGAVKVLQGVTSLDELGRVVDLHDEVMLEAIS</sequence>
<proteinExistence type="inferred from homology"/>
<dbReference type="Gene3D" id="3.30.450.90">
    <property type="match status" value="1"/>
</dbReference>
<evidence type="ECO:0000256" key="2">
    <source>
        <dbReference type="ARBA" id="ARBA00022741"/>
    </source>
</evidence>
<dbReference type="PANTHER" id="PTHR30258:SF1">
    <property type="entry name" value="PROTEIN TRANSPORT PROTEIN HOFB HOMOLOG"/>
    <property type="match status" value="1"/>
</dbReference>
<comment type="caution">
    <text evidence="5">The sequence shown here is derived from an EMBL/GenBank/DDBJ whole genome shotgun (WGS) entry which is preliminary data.</text>
</comment>
<dbReference type="PANTHER" id="PTHR30258">
    <property type="entry name" value="TYPE II SECRETION SYSTEM PROTEIN GSPE-RELATED"/>
    <property type="match status" value="1"/>
</dbReference>
<comment type="similarity">
    <text evidence="1">Belongs to the GSP E family.</text>
</comment>
<name>A0A1F6DAC8_9BACT</name>
<reference evidence="5 6" key="1">
    <citation type="journal article" date="2016" name="Nat. Commun.">
        <title>Thousands of microbial genomes shed light on interconnected biogeochemical processes in an aquifer system.</title>
        <authorList>
            <person name="Anantharaman K."/>
            <person name="Brown C.T."/>
            <person name="Hug L.A."/>
            <person name="Sharon I."/>
            <person name="Castelle C.J."/>
            <person name="Probst A.J."/>
            <person name="Thomas B.C."/>
            <person name="Singh A."/>
            <person name="Wilkins M.J."/>
            <person name="Karaoz U."/>
            <person name="Brodie E.L."/>
            <person name="Williams K.H."/>
            <person name="Hubbard S.S."/>
            <person name="Banfield J.F."/>
        </authorList>
    </citation>
    <scope>NUCLEOTIDE SEQUENCE [LARGE SCALE GENOMIC DNA]</scope>
</reference>
<dbReference type="Gene3D" id="3.40.50.300">
    <property type="entry name" value="P-loop containing nucleotide triphosphate hydrolases"/>
    <property type="match status" value="1"/>
</dbReference>
<organism evidence="5 6">
    <name type="scientific">Candidatus Kaiserbacteria bacterium RIFCSPHIGHO2_01_FULL_55_17</name>
    <dbReference type="NCBI Taxonomy" id="1798484"/>
    <lineage>
        <taxon>Bacteria</taxon>
        <taxon>Candidatus Kaiseribacteriota</taxon>
    </lineage>
</organism>
<gene>
    <name evidence="5" type="ORF">A2853_03350</name>
</gene>
<dbReference type="EMBL" id="MFKX01000008">
    <property type="protein sequence ID" value="OGG57982.1"/>
    <property type="molecule type" value="Genomic_DNA"/>
</dbReference>
<dbReference type="GO" id="GO:0005524">
    <property type="term" value="F:ATP binding"/>
    <property type="evidence" value="ECO:0007669"/>
    <property type="project" value="UniProtKB-KW"/>
</dbReference>
<evidence type="ECO:0000259" key="4">
    <source>
        <dbReference type="PROSITE" id="PS00662"/>
    </source>
</evidence>
<accession>A0A1F6DAC8</accession>